<dbReference type="AlphaFoldDB" id="A0A856MDQ0"/>
<reference evidence="1 2" key="1">
    <citation type="submission" date="2018-06" db="EMBL/GenBank/DDBJ databases">
        <title>Comparative genomics of Brasilonema spp. strains.</title>
        <authorList>
            <person name="Alvarenga D.O."/>
            <person name="Fiore M.F."/>
            <person name="Varani A.M."/>
        </authorList>
    </citation>
    <scope>NUCLEOTIDE SEQUENCE [LARGE SCALE GENOMIC DNA]</scope>
    <source>
        <strain evidence="1 2">CENA114</strain>
    </source>
</reference>
<dbReference type="EMBL" id="CP030118">
    <property type="protein sequence ID" value="QDL08802.1"/>
    <property type="molecule type" value="Genomic_DNA"/>
</dbReference>
<name>A0A856MDQ0_9CYAN</name>
<accession>A0A856MDQ0</accession>
<dbReference type="KEGG" id="bsen:DP114_13690"/>
<evidence type="ECO:0000313" key="1">
    <source>
        <dbReference type="EMBL" id="QDL08802.1"/>
    </source>
</evidence>
<protein>
    <submittedName>
        <fullName evidence="1">Uncharacterized protein</fullName>
    </submittedName>
</protein>
<gene>
    <name evidence="1" type="ORF">DP114_13690</name>
</gene>
<evidence type="ECO:0000313" key="2">
    <source>
        <dbReference type="Proteomes" id="UP000503129"/>
    </source>
</evidence>
<proteinExistence type="predicted"/>
<dbReference type="Proteomes" id="UP000503129">
    <property type="component" value="Chromosome"/>
</dbReference>
<keyword evidence="2" id="KW-1185">Reference proteome</keyword>
<sequence length="85" mass="9820">MSGTLTLRNNTIFKQDPTFQDKEQVTRQANDKIPFSWIEIKDYKGISFGQHQHLEVHIEGNGIVSDQGNSRQTWFVNTKDVARID</sequence>
<organism evidence="1 2">
    <name type="scientific">Brasilonema sennae CENA114</name>
    <dbReference type="NCBI Taxonomy" id="415709"/>
    <lineage>
        <taxon>Bacteria</taxon>
        <taxon>Bacillati</taxon>
        <taxon>Cyanobacteriota</taxon>
        <taxon>Cyanophyceae</taxon>
        <taxon>Nostocales</taxon>
        <taxon>Scytonemataceae</taxon>
        <taxon>Brasilonema</taxon>
        <taxon>Bromeliae group (in: Brasilonema)</taxon>
    </lineage>
</organism>
<dbReference type="RefSeq" id="WP_169263787.1">
    <property type="nucleotide sequence ID" value="NZ_CAWOXK010000001.1"/>
</dbReference>